<keyword evidence="3" id="KW-1185">Reference proteome</keyword>
<evidence type="ECO:0000256" key="1">
    <source>
        <dbReference type="SAM" id="MobiDB-lite"/>
    </source>
</evidence>
<dbReference type="EMBL" id="JADGJH010004030">
    <property type="protein sequence ID" value="KAJ3087579.1"/>
    <property type="molecule type" value="Genomic_DNA"/>
</dbReference>
<gene>
    <name evidence="2" type="ORF">HK100_008328</name>
</gene>
<proteinExistence type="predicted"/>
<reference evidence="2" key="1">
    <citation type="submission" date="2020-05" db="EMBL/GenBank/DDBJ databases">
        <title>Phylogenomic resolution of chytrid fungi.</title>
        <authorList>
            <person name="Stajich J.E."/>
            <person name="Amses K."/>
            <person name="Simmons R."/>
            <person name="Seto K."/>
            <person name="Myers J."/>
            <person name="Bonds A."/>
            <person name="Quandt C.A."/>
            <person name="Barry K."/>
            <person name="Liu P."/>
            <person name="Grigoriev I."/>
            <person name="Longcore J.E."/>
            <person name="James T.Y."/>
        </authorList>
    </citation>
    <scope>NUCLEOTIDE SEQUENCE</scope>
    <source>
        <strain evidence="2">JEL0513</strain>
    </source>
</reference>
<comment type="caution">
    <text evidence="2">The sequence shown here is derived from an EMBL/GenBank/DDBJ whole genome shotgun (WGS) entry which is preliminary data.</text>
</comment>
<feature type="region of interest" description="Disordered" evidence="1">
    <location>
        <begin position="286"/>
        <end position="307"/>
    </location>
</feature>
<dbReference type="Proteomes" id="UP001211907">
    <property type="component" value="Unassembled WGS sequence"/>
</dbReference>
<feature type="compositionally biased region" description="Low complexity" evidence="1">
    <location>
        <begin position="175"/>
        <end position="215"/>
    </location>
</feature>
<feature type="compositionally biased region" description="Polar residues" evidence="1">
    <location>
        <begin position="223"/>
        <end position="242"/>
    </location>
</feature>
<evidence type="ECO:0000313" key="3">
    <source>
        <dbReference type="Proteomes" id="UP001211907"/>
    </source>
</evidence>
<name>A0AAD5SN05_9FUNG</name>
<accession>A0AAD5SN05</accession>
<protein>
    <submittedName>
        <fullName evidence="2">Uncharacterized protein</fullName>
    </submittedName>
</protein>
<sequence length="307" mass="33840">MHTLWWQSYDDLIKTWKAEDDVCVSKPYIERSEEKKQQAKLQGDNFLGNTNSQPGHLHFEVGLPKTSNQSFYTNESPTRYSWNDEELPAPITNRQQQSQKHTSVEKVAQKIETLNLKSSKSSLKGSPTRSAGSPMKIFEVVTTIQAVAPFQDPHMKLQSTEVAPKTSTPPPPPLTTSTTTTPTQQPQYESSGAPTSPTSPTASAYSAATTIPTSPRATRPNGRASSTDTQREPSLSPSTSPTRYEWNQAEFSMQQRRKSRLNQPVMIPPVLLGITGSGNQLALNGKNGSNESLFDEEGISLHPARKD</sequence>
<organism evidence="2 3">
    <name type="scientific">Physocladia obscura</name>
    <dbReference type="NCBI Taxonomy" id="109957"/>
    <lineage>
        <taxon>Eukaryota</taxon>
        <taxon>Fungi</taxon>
        <taxon>Fungi incertae sedis</taxon>
        <taxon>Chytridiomycota</taxon>
        <taxon>Chytridiomycota incertae sedis</taxon>
        <taxon>Chytridiomycetes</taxon>
        <taxon>Chytridiales</taxon>
        <taxon>Chytriomycetaceae</taxon>
        <taxon>Physocladia</taxon>
    </lineage>
</organism>
<feature type="region of interest" description="Disordered" evidence="1">
    <location>
        <begin position="160"/>
        <end position="245"/>
    </location>
</feature>
<dbReference type="AlphaFoldDB" id="A0AAD5SN05"/>
<evidence type="ECO:0000313" key="2">
    <source>
        <dbReference type="EMBL" id="KAJ3087579.1"/>
    </source>
</evidence>